<feature type="transmembrane region" description="Helical" evidence="1">
    <location>
        <begin position="99"/>
        <end position="116"/>
    </location>
</feature>
<dbReference type="EMBL" id="LROM01000086">
    <property type="protein sequence ID" value="OEZ99843.1"/>
    <property type="molecule type" value="Genomic_DNA"/>
</dbReference>
<keyword evidence="1" id="KW-0812">Transmembrane</keyword>
<feature type="transmembrane region" description="Helical" evidence="1">
    <location>
        <begin position="74"/>
        <end position="93"/>
    </location>
</feature>
<keyword evidence="1" id="KW-0472">Membrane</keyword>
<evidence type="ECO:0000256" key="1">
    <source>
        <dbReference type="SAM" id="Phobius"/>
    </source>
</evidence>
<dbReference type="PATRIC" id="fig|762836.4.peg.2623"/>
<accession>A0A1E7WLL6</accession>
<dbReference type="Proteomes" id="UP000175989">
    <property type="component" value="Unassembled WGS sequence"/>
</dbReference>
<keyword evidence="1" id="KW-1133">Transmembrane helix</keyword>
<gene>
    <name evidence="2" type="ORF">DUPY_25470</name>
</gene>
<protein>
    <submittedName>
        <fullName evidence="2">MerC mercury resistance protein</fullName>
    </submittedName>
</protein>
<dbReference type="GO" id="GO:0015097">
    <property type="term" value="F:mercury ion transmembrane transporter activity"/>
    <property type="evidence" value="ECO:0007669"/>
    <property type="project" value="InterPro"/>
</dbReference>
<name>A0A1E7WLL6_9BURK</name>
<dbReference type="Pfam" id="PF03203">
    <property type="entry name" value="MerC"/>
    <property type="match status" value="1"/>
</dbReference>
<feature type="transmembrane region" description="Helical" evidence="1">
    <location>
        <begin position="12"/>
        <end position="35"/>
    </location>
</feature>
<proteinExistence type="predicted"/>
<evidence type="ECO:0000313" key="2">
    <source>
        <dbReference type="EMBL" id="OEZ99843.1"/>
    </source>
</evidence>
<organism evidence="2 3">
    <name type="scientific">Duganella phyllosphaerae</name>
    <dbReference type="NCBI Taxonomy" id="762836"/>
    <lineage>
        <taxon>Bacteria</taxon>
        <taxon>Pseudomonadati</taxon>
        <taxon>Pseudomonadota</taxon>
        <taxon>Betaproteobacteria</taxon>
        <taxon>Burkholderiales</taxon>
        <taxon>Oxalobacteraceae</taxon>
        <taxon>Telluria group</taxon>
        <taxon>Duganella</taxon>
    </lineage>
</organism>
<reference evidence="3" key="1">
    <citation type="journal article" date="2016" name="Front. Microbiol.">
        <title>Molecular Keys to the Janthinobacterium and Duganella spp. Interaction with the Plant Pathogen Fusarium graminearum.</title>
        <authorList>
            <person name="Haack F.S."/>
            <person name="Poehlein A."/>
            <person name="Kroger C."/>
            <person name="Voigt C.A."/>
            <person name="Piepenbring M."/>
            <person name="Bode H.B."/>
            <person name="Daniel R."/>
            <person name="Schafer W."/>
            <person name="Streit W.R."/>
        </authorList>
    </citation>
    <scope>NUCLEOTIDE SEQUENCE [LARGE SCALE GENOMIC DNA]</scope>
    <source>
        <strain evidence="3">T54</strain>
    </source>
</reference>
<dbReference type="AlphaFoldDB" id="A0A1E7WLL6"/>
<dbReference type="GO" id="GO:0016020">
    <property type="term" value="C:membrane"/>
    <property type="evidence" value="ECO:0007669"/>
    <property type="project" value="InterPro"/>
</dbReference>
<comment type="caution">
    <text evidence="2">The sequence shown here is derived from an EMBL/GenBank/DDBJ whole genome shotgun (WGS) entry which is preliminary data.</text>
</comment>
<keyword evidence="3" id="KW-1185">Reference proteome</keyword>
<sequence>MMMKYLIRWGDYAGMTASGICLVHCVAMPFLLAAFPMLGLGHEHDSVHSLLVLGVTIPVVVALLPGFIKHREPVALLLGAAGLAAFMVAVYVVGPLFGQAWETALAICSSLLLIIAHRRNHGNCKSCASD</sequence>
<feature type="transmembrane region" description="Helical" evidence="1">
    <location>
        <begin position="47"/>
        <end position="67"/>
    </location>
</feature>
<dbReference type="InterPro" id="IPR004891">
    <property type="entry name" value="Mercury-R_MerC"/>
</dbReference>
<evidence type="ECO:0000313" key="3">
    <source>
        <dbReference type="Proteomes" id="UP000175989"/>
    </source>
</evidence>